<dbReference type="Pfam" id="PF17367">
    <property type="entry name" value="NiFe_hyd_3_EhaA"/>
    <property type="match status" value="1"/>
</dbReference>
<dbReference type="eggNOG" id="arCOG05035">
    <property type="taxonomic scope" value="Archaea"/>
</dbReference>
<dbReference type="GO" id="GO:0005886">
    <property type="term" value="C:plasma membrane"/>
    <property type="evidence" value="ECO:0007669"/>
    <property type="project" value="UniProtKB-SubCell"/>
</dbReference>
<name>A6UQ93_METVS</name>
<evidence type="ECO:0000256" key="3">
    <source>
        <dbReference type="ARBA" id="ARBA00011090"/>
    </source>
</evidence>
<dbReference type="Proteomes" id="UP000001107">
    <property type="component" value="Chromosome"/>
</dbReference>
<comment type="function">
    <text evidence="9">One of the integral membrane subunits of multisubunit membrane-bound [NiFe]-hydrogenase eha. Eha is predicted to form large electron transfer complex and might catalyze energy-driven reduction of low-potential redox carriers.</text>
</comment>
<evidence type="ECO:0000256" key="6">
    <source>
        <dbReference type="ARBA" id="ARBA00022692"/>
    </source>
</evidence>
<evidence type="ECO:0000256" key="5">
    <source>
        <dbReference type="ARBA" id="ARBA00022475"/>
    </source>
</evidence>
<comment type="subunit">
    <text evidence="3">Putative multisubunit membrane-bound [NiFe]-hydrogenase eha is composed of at least 20 subunits.</text>
</comment>
<feature type="transmembrane region" description="Helical" evidence="10">
    <location>
        <begin position="41"/>
        <end position="71"/>
    </location>
</feature>
<evidence type="ECO:0000256" key="8">
    <source>
        <dbReference type="ARBA" id="ARBA00023136"/>
    </source>
</evidence>
<evidence type="ECO:0000256" key="2">
    <source>
        <dbReference type="ARBA" id="ARBA00007910"/>
    </source>
</evidence>
<dbReference type="RefSeq" id="WP_011972567.1">
    <property type="nucleotide sequence ID" value="NC_009634.1"/>
</dbReference>
<comment type="similarity">
    <text evidence="2">Belongs to the EhaA family.</text>
</comment>
<keyword evidence="6 10" id="KW-0812">Transmembrane</keyword>
<evidence type="ECO:0000313" key="12">
    <source>
        <dbReference type="Proteomes" id="UP000001107"/>
    </source>
</evidence>
<dbReference type="InterPro" id="IPR011306">
    <property type="entry name" value="Prd_NiFe_hyd_3_EhaA"/>
</dbReference>
<organism evidence="11 12">
    <name type="scientific">Methanococcus vannielii (strain ATCC 35089 / DSM 1224 / JCM 13029 / OCM 148 / SB)</name>
    <dbReference type="NCBI Taxonomy" id="406327"/>
    <lineage>
        <taxon>Archaea</taxon>
        <taxon>Methanobacteriati</taxon>
        <taxon>Methanobacteriota</taxon>
        <taxon>Methanomada group</taxon>
        <taxon>Methanococci</taxon>
        <taxon>Methanococcales</taxon>
        <taxon>Methanococcaceae</taxon>
        <taxon>Methanococcus</taxon>
    </lineage>
</organism>
<accession>A6UQ93</accession>
<sequence length="87" mass="9262">MVLLYYCIAVISATLFGALIGLKLSFDMDSFESSLLFPTPIVALGLTAIFGYLFSLDIISSVAIGIFASIFSKCANKIFPGVLDGNN</sequence>
<keyword evidence="5" id="KW-1003">Cell membrane</keyword>
<protein>
    <recommendedName>
        <fullName evidence="4">Probable [NiFe]-hydrogenase-type-3 Eha complex membrane subunit A</fullName>
    </recommendedName>
</protein>
<dbReference type="HOGENOM" id="CLU_174516_1_0_2"/>
<dbReference type="GeneID" id="5324570"/>
<dbReference type="AlphaFoldDB" id="A6UQ93"/>
<keyword evidence="8 10" id="KW-0472">Membrane</keyword>
<evidence type="ECO:0000256" key="1">
    <source>
        <dbReference type="ARBA" id="ARBA00004651"/>
    </source>
</evidence>
<dbReference type="KEGG" id="mvn:Mevan_0759"/>
<reference evidence="11" key="1">
    <citation type="submission" date="2007-06" db="EMBL/GenBank/DDBJ databases">
        <title>Complete sequence of Methanococcus vannielii SB.</title>
        <authorList>
            <consortium name="US DOE Joint Genome Institute"/>
            <person name="Copeland A."/>
            <person name="Lucas S."/>
            <person name="Lapidus A."/>
            <person name="Barry K."/>
            <person name="Glavina del Rio T."/>
            <person name="Dalin E."/>
            <person name="Tice H."/>
            <person name="Pitluck S."/>
            <person name="Chain P."/>
            <person name="Malfatti S."/>
            <person name="Shin M."/>
            <person name="Vergez L."/>
            <person name="Schmutz J."/>
            <person name="Larimer F."/>
            <person name="Land M."/>
            <person name="Hauser L."/>
            <person name="Kyrpides N."/>
            <person name="Anderson I."/>
            <person name="Sieprawska-Lupa M."/>
            <person name="Whitman W.B."/>
            <person name="Richardson P."/>
        </authorList>
    </citation>
    <scope>NUCLEOTIDE SEQUENCE [LARGE SCALE GENOMIC DNA]</scope>
    <source>
        <strain evidence="11">SB</strain>
    </source>
</reference>
<comment type="subcellular location">
    <subcellularLocation>
        <location evidence="1">Cell membrane</location>
        <topology evidence="1">Multi-pass membrane protein</topology>
    </subcellularLocation>
</comment>
<keyword evidence="7 10" id="KW-1133">Transmembrane helix</keyword>
<dbReference type="STRING" id="406327.Mevan_0759"/>
<evidence type="ECO:0000256" key="4">
    <source>
        <dbReference type="ARBA" id="ARBA00020465"/>
    </source>
</evidence>
<keyword evidence="12" id="KW-1185">Reference proteome</keyword>
<evidence type="ECO:0000256" key="7">
    <source>
        <dbReference type="ARBA" id="ARBA00022989"/>
    </source>
</evidence>
<evidence type="ECO:0000256" key="10">
    <source>
        <dbReference type="SAM" id="Phobius"/>
    </source>
</evidence>
<evidence type="ECO:0000256" key="9">
    <source>
        <dbReference type="ARBA" id="ARBA00024740"/>
    </source>
</evidence>
<proteinExistence type="inferred from homology"/>
<evidence type="ECO:0000313" key="11">
    <source>
        <dbReference type="EMBL" id="ABR54665.1"/>
    </source>
</evidence>
<gene>
    <name evidence="11" type="ordered locus">Mevan_0759</name>
</gene>
<dbReference type="EMBL" id="CP000742">
    <property type="protein sequence ID" value="ABR54665.1"/>
    <property type="molecule type" value="Genomic_DNA"/>
</dbReference>